<proteinExistence type="predicted"/>
<dbReference type="EMBL" id="MN739626">
    <property type="protein sequence ID" value="QHT16683.1"/>
    <property type="molecule type" value="Genomic_DNA"/>
</dbReference>
<reference evidence="2" key="1">
    <citation type="journal article" date="2020" name="Nature">
        <title>Giant virus diversity and host interactions through global metagenomics.</title>
        <authorList>
            <person name="Schulz F."/>
            <person name="Roux S."/>
            <person name="Paez-Espino D."/>
            <person name="Jungbluth S."/>
            <person name="Walsh D.A."/>
            <person name="Denef V.J."/>
            <person name="McMahon K.D."/>
            <person name="Konstantinidis K.T."/>
            <person name="Eloe-Fadrosh E.A."/>
            <person name="Kyrpides N.C."/>
            <person name="Woyke T."/>
        </authorList>
    </citation>
    <scope>NUCLEOTIDE SEQUENCE</scope>
    <source>
        <strain evidence="2">GVMAG-M-3300023174-189</strain>
    </source>
</reference>
<accession>A0A6C0DJE2</accession>
<evidence type="ECO:0000256" key="1">
    <source>
        <dbReference type="SAM" id="Phobius"/>
    </source>
</evidence>
<keyword evidence="1" id="KW-0812">Transmembrane</keyword>
<feature type="transmembrane region" description="Helical" evidence="1">
    <location>
        <begin position="6"/>
        <end position="25"/>
    </location>
</feature>
<keyword evidence="1" id="KW-0472">Membrane</keyword>
<keyword evidence="1" id="KW-1133">Transmembrane helix</keyword>
<name>A0A6C0DJE2_9ZZZZ</name>
<protein>
    <submittedName>
        <fullName evidence="2">Uncharacterized protein</fullName>
    </submittedName>
</protein>
<organism evidence="2">
    <name type="scientific">viral metagenome</name>
    <dbReference type="NCBI Taxonomy" id="1070528"/>
    <lineage>
        <taxon>unclassified sequences</taxon>
        <taxon>metagenomes</taxon>
        <taxon>organismal metagenomes</taxon>
    </lineage>
</organism>
<evidence type="ECO:0000313" key="2">
    <source>
        <dbReference type="EMBL" id="QHT16683.1"/>
    </source>
</evidence>
<sequence length="296" mass="31210">MSQGLAFLIWLLCVGISAVLIGYFIKQSLNPVEREGFVVRVCPSGTNTFVTDEGETQCCNGDVVDGYCTGNLRCTLSPKSRSGLPTCTDLAISQAAAVGASKCPALIPNYFGSCDTVEGCSVSLPSADGLKPSNPNQTQCILYKTHEEDVVKLDSCYNVNQRGLKDAQCAAAKANASSPACAAATAAAAAAANAAQNCPAPPEPKFVLYGDWVGARIPVQKKHILPDTNIVYAIGSTDVNTNTGVYTKMVITDKNNIPFTSRYYEGSLNDLQRRVPDTAAANRLPDATGHYILGSA</sequence>
<dbReference type="AlphaFoldDB" id="A0A6C0DJE2"/>